<evidence type="ECO:0000256" key="4">
    <source>
        <dbReference type="ARBA" id="ARBA00022519"/>
    </source>
</evidence>
<gene>
    <name evidence="10" type="ORF">C7441_105271</name>
</gene>
<reference evidence="10 11" key="1">
    <citation type="submission" date="2018-05" db="EMBL/GenBank/DDBJ databases">
        <title>Genomic Encyclopedia of Type Strains, Phase IV (KMG-IV): sequencing the most valuable type-strain genomes for metagenomic binning, comparative biology and taxonomic classification.</title>
        <authorList>
            <person name="Goeker M."/>
        </authorList>
    </citation>
    <scope>NUCLEOTIDE SEQUENCE [LARGE SCALE GENOMIC DNA]</scope>
    <source>
        <strain evidence="10 11">DSM 6986</strain>
    </source>
</reference>
<organism evidence="10 11">
    <name type="scientific">Pseudaminobacter salicylatoxidans</name>
    <dbReference type="NCBI Taxonomy" id="93369"/>
    <lineage>
        <taxon>Bacteria</taxon>
        <taxon>Pseudomonadati</taxon>
        <taxon>Pseudomonadota</taxon>
        <taxon>Alphaproteobacteria</taxon>
        <taxon>Hyphomicrobiales</taxon>
        <taxon>Phyllobacteriaceae</taxon>
        <taxon>Pseudaminobacter</taxon>
    </lineage>
</organism>
<keyword evidence="3" id="KW-1003">Cell membrane</keyword>
<evidence type="ECO:0000256" key="5">
    <source>
        <dbReference type="ARBA" id="ARBA00022692"/>
    </source>
</evidence>
<feature type="transmembrane region" description="Helical" evidence="9">
    <location>
        <begin position="14"/>
        <end position="31"/>
    </location>
</feature>
<feature type="transmembrane region" description="Helical" evidence="9">
    <location>
        <begin position="93"/>
        <end position="112"/>
    </location>
</feature>
<feature type="transmembrane region" description="Helical" evidence="9">
    <location>
        <begin position="261"/>
        <end position="280"/>
    </location>
</feature>
<evidence type="ECO:0000256" key="7">
    <source>
        <dbReference type="ARBA" id="ARBA00023136"/>
    </source>
</evidence>
<feature type="transmembrane region" description="Helical" evidence="9">
    <location>
        <begin position="176"/>
        <end position="195"/>
    </location>
</feature>
<evidence type="ECO:0000256" key="6">
    <source>
        <dbReference type="ARBA" id="ARBA00022989"/>
    </source>
</evidence>
<dbReference type="Pfam" id="PF04143">
    <property type="entry name" value="Sulf_transp"/>
    <property type="match status" value="1"/>
</dbReference>
<name>A0A316C4N6_PSESE</name>
<feature type="transmembrane region" description="Helical" evidence="9">
    <location>
        <begin position="202"/>
        <end position="219"/>
    </location>
</feature>
<dbReference type="GO" id="GO:0005886">
    <property type="term" value="C:plasma membrane"/>
    <property type="evidence" value="ECO:0007669"/>
    <property type="project" value="UniProtKB-SubCell"/>
</dbReference>
<keyword evidence="5 9" id="KW-0812">Transmembrane</keyword>
<evidence type="ECO:0000313" key="11">
    <source>
        <dbReference type="Proteomes" id="UP000245396"/>
    </source>
</evidence>
<keyword evidence="7 9" id="KW-0472">Membrane</keyword>
<comment type="caution">
    <text evidence="10">The sequence shown here is derived from an EMBL/GenBank/DDBJ whole genome shotgun (WGS) entry which is preliminary data.</text>
</comment>
<evidence type="ECO:0000256" key="9">
    <source>
        <dbReference type="SAM" id="Phobius"/>
    </source>
</evidence>
<accession>A0A316C4N6</accession>
<dbReference type="OrthoDB" id="5342349at2"/>
<dbReference type="EMBL" id="QGGG01000005">
    <property type="protein sequence ID" value="PWJ84651.1"/>
    <property type="molecule type" value="Genomic_DNA"/>
</dbReference>
<keyword evidence="4" id="KW-0997">Cell inner membrane</keyword>
<dbReference type="Proteomes" id="UP000245396">
    <property type="component" value="Unassembled WGS sequence"/>
</dbReference>
<evidence type="ECO:0000256" key="8">
    <source>
        <dbReference type="ARBA" id="ARBA00035655"/>
    </source>
</evidence>
<feature type="transmembrane region" description="Helical" evidence="9">
    <location>
        <begin position="322"/>
        <end position="342"/>
    </location>
</feature>
<dbReference type="STRING" id="1192868.GCA_000304395_00283"/>
<keyword evidence="6 9" id="KW-1133">Transmembrane helix</keyword>
<evidence type="ECO:0000313" key="10">
    <source>
        <dbReference type="EMBL" id="PWJ84651.1"/>
    </source>
</evidence>
<evidence type="ECO:0000256" key="2">
    <source>
        <dbReference type="ARBA" id="ARBA00022448"/>
    </source>
</evidence>
<keyword evidence="2" id="KW-0813">Transport</keyword>
<dbReference type="AlphaFoldDB" id="A0A316C4N6"/>
<dbReference type="PANTHER" id="PTHR30574:SF1">
    <property type="entry name" value="SULPHUR TRANSPORT DOMAIN-CONTAINING PROTEIN"/>
    <property type="match status" value="1"/>
</dbReference>
<sequence>MDLVPTIDMIGENGTALAGGAVLGMLFGFFAQKTAFCTRSAVLDLTRRRGVSAVAIWFIGFAIAILGVQMLLVQGALDVSETRFFSTAQSLSGALFGGLVFGFGMVLARGCVSRLLVLSASGNLRAIFTILVTALVGSATYDGLLVPLRDSIGGLWNTAAIGGNDLLVHAALPQSAGLWIGIILTLCALGLTIVARLPVWKALGAMMVGLTIVGGWYFTYTLSTQVFEPIQAESLSFVRPLATTSALASGASSAFGLDQGLLIGTILGAFAAALLSHQFRLATFSDAGSLSVVRYAIGGVLMGFGGILAVGCTVGAGLTGGSVLAVSSLIGLAAMIVGAALCDRLVDGVRASSQTYPLSERLPN</sequence>
<protein>
    <submittedName>
        <fullName evidence="10">Sulfur transporter</fullName>
    </submittedName>
</protein>
<comment type="subcellular location">
    <subcellularLocation>
        <location evidence="1">Cell inner membrane</location>
        <topology evidence="1">Multi-pass membrane protein</topology>
    </subcellularLocation>
</comment>
<proteinExistence type="inferred from homology"/>
<evidence type="ECO:0000256" key="3">
    <source>
        <dbReference type="ARBA" id="ARBA00022475"/>
    </source>
</evidence>
<dbReference type="InterPro" id="IPR007272">
    <property type="entry name" value="Sulf_transp_TsuA/YedE"/>
</dbReference>
<feature type="transmembrane region" description="Helical" evidence="9">
    <location>
        <begin position="51"/>
        <end position="73"/>
    </location>
</feature>
<feature type="transmembrane region" description="Helical" evidence="9">
    <location>
        <begin position="124"/>
        <end position="141"/>
    </location>
</feature>
<comment type="similarity">
    <text evidence="8">Belongs to the TsuA/YedE (TC 9.B.102) family.</text>
</comment>
<dbReference type="PANTHER" id="PTHR30574">
    <property type="entry name" value="INNER MEMBRANE PROTEIN YEDE"/>
    <property type="match status" value="1"/>
</dbReference>
<keyword evidence="11" id="KW-1185">Reference proteome</keyword>
<feature type="transmembrane region" description="Helical" evidence="9">
    <location>
        <begin position="292"/>
        <end position="316"/>
    </location>
</feature>
<evidence type="ECO:0000256" key="1">
    <source>
        <dbReference type="ARBA" id="ARBA00004429"/>
    </source>
</evidence>
<dbReference type="RefSeq" id="WP_109612671.1">
    <property type="nucleotide sequence ID" value="NZ_QGGG01000005.1"/>
</dbReference>